<dbReference type="PANTHER" id="PTHR30258:SF2">
    <property type="entry name" value="COMG OPERON PROTEIN 1"/>
    <property type="match status" value="1"/>
</dbReference>
<comment type="caution">
    <text evidence="5">The sequence shown here is derived from an EMBL/GenBank/DDBJ whole genome shotgun (WGS) entry which is preliminary data.</text>
</comment>
<dbReference type="OrthoDB" id="9808272at2"/>
<dbReference type="PANTHER" id="PTHR30258">
    <property type="entry name" value="TYPE II SECRETION SYSTEM PROTEIN GSPE-RELATED"/>
    <property type="match status" value="1"/>
</dbReference>
<keyword evidence="3" id="KW-0067">ATP-binding</keyword>
<dbReference type="RefSeq" id="WP_120188190.1">
    <property type="nucleotide sequence ID" value="NZ_MCHY01000006.1"/>
</dbReference>
<evidence type="ECO:0000313" key="5">
    <source>
        <dbReference type="EMBL" id="RKD25522.1"/>
    </source>
</evidence>
<dbReference type="GO" id="GO:0005524">
    <property type="term" value="F:ATP binding"/>
    <property type="evidence" value="ECO:0007669"/>
    <property type="project" value="UniProtKB-KW"/>
</dbReference>
<reference evidence="5 6" key="1">
    <citation type="submission" date="2016-08" db="EMBL/GenBank/DDBJ databases">
        <title>Novel Firmicute Genomes.</title>
        <authorList>
            <person name="Poppleton D.I."/>
            <person name="Gribaldo S."/>
        </authorList>
    </citation>
    <scope>NUCLEOTIDE SEQUENCE [LARGE SCALE GENOMIC DNA]</scope>
    <source>
        <strain evidence="5 6">RAOx-1</strain>
    </source>
</reference>
<dbReference type="Pfam" id="PF00437">
    <property type="entry name" value="T2SSE"/>
    <property type="match status" value="1"/>
</dbReference>
<keyword evidence="2" id="KW-0547">Nucleotide-binding</keyword>
<dbReference type="Gene3D" id="3.40.50.300">
    <property type="entry name" value="P-loop containing nucleotide triphosphate hydrolases"/>
    <property type="match status" value="1"/>
</dbReference>
<organism evidence="5 6">
    <name type="scientific">Ammoniphilus oxalaticus</name>
    <dbReference type="NCBI Taxonomy" id="66863"/>
    <lineage>
        <taxon>Bacteria</taxon>
        <taxon>Bacillati</taxon>
        <taxon>Bacillota</taxon>
        <taxon>Bacilli</taxon>
        <taxon>Bacillales</taxon>
        <taxon>Paenibacillaceae</taxon>
        <taxon>Aneurinibacillus group</taxon>
        <taxon>Ammoniphilus</taxon>
    </lineage>
</organism>
<dbReference type="CDD" id="cd01129">
    <property type="entry name" value="PulE-GspE-like"/>
    <property type="match status" value="1"/>
</dbReference>
<dbReference type="SUPFAM" id="SSF52540">
    <property type="entry name" value="P-loop containing nucleoside triphosphate hydrolases"/>
    <property type="match status" value="1"/>
</dbReference>
<dbReference type="Proteomes" id="UP000284219">
    <property type="component" value="Unassembled WGS sequence"/>
</dbReference>
<feature type="domain" description="AAA+ ATPase" evidence="4">
    <location>
        <begin position="138"/>
        <end position="260"/>
    </location>
</feature>
<dbReference type="InterPro" id="IPR027417">
    <property type="entry name" value="P-loop_NTPase"/>
</dbReference>
<accession>A0A419SMQ2</accession>
<dbReference type="SMART" id="SM00382">
    <property type="entry name" value="AAA"/>
    <property type="match status" value="1"/>
</dbReference>
<evidence type="ECO:0000313" key="6">
    <source>
        <dbReference type="Proteomes" id="UP000284219"/>
    </source>
</evidence>
<sequence>MQDVSSYLSHLIDAAIGRRASDIHLEPLADRIQIRMRIDGELLMFEEKSEAWGPPLISKLKLLANLDIGERRIPQDGGFSHQADSEALDIRVSTLPTIHGEKLVLRLLKKHLPFQQLSSLGFDPEQIKTIRNLIFESTAGLLLATGPTGSGKTTTIHTLIQEIRRQYERNIIALEDPVEYQVSGVNQVQVNPKAGLTFTTGLRAILRQDPDVIYVGEIRDRETVEIAIRAALTGRLVLSSLHTPDAAGTITRLVEMGIEPYLITSALRGVIAQRLIRRVCSCAQRPCPYCQDSGYFGREAIFEVLPMDDELRQMIMNRSTVSEIRNHLRDSGFHSLNMNLREKVRTGITTLQEYQRAWLTDVEG</sequence>
<comment type="similarity">
    <text evidence="1">Belongs to the GSP E family.</text>
</comment>
<gene>
    <name evidence="5" type="ORF">BEP19_00830</name>
</gene>
<dbReference type="Gene3D" id="3.30.450.90">
    <property type="match status" value="1"/>
</dbReference>
<evidence type="ECO:0000256" key="1">
    <source>
        <dbReference type="ARBA" id="ARBA00006611"/>
    </source>
</evidence>
<dbReference type="AlphaFoldDB" id="A0A419SMQ2"/>
<evidence type="ECO:0000256" key="3">
    <source>
        <dbReference type="ARBA" id="ARBA00022840"/>
    </source>
</evidence>
<proteinExistence type="inferred from homology"/>
<dbReference type="GO" id="GO:0016887">
    <property type="term" value="F:ATP hydrolysis activity"/>
    <property type="evidence" value="ECO:0007669"/>
    <property type="project" value="TreeGrafter"/>
</dbReference>
<keyword evidence="6" id="KW-1185">Reference proteome</keyword>
<dbReference type="InterPro" id="IPR003593">
    <property type="entry name" value="AAA+_ATPase"/>
</dbReference>
<dbReference type="InterPro" id="IPR001482">
    <property type="entry name" value="T2SS/T4SS_dom"/>
</dbReference>
<dbReference type="EMBL" id="MCHY01000006">
    <property type="protein sequence ID" value="RKD25522.1"/>
    <property type="molecule type" value="Genomic_DNA"/>
</dbReference>
<evidence type="ECO:0000259" key="4">
    <source>
        <dbReference type="SMART" id="SM00382"/>
    </source>
</evidence>
<name>A0A419SMQ2_9BACL</name>
<evidence type="ECO:0000256" key="2">
    <source>
        <dbReference type="ARBA" id="ARBA00022741"/>
    </source>
</evidence>
<dbReference type="GO" id="GO:0005886">
    <property type="term" value="C:plasma membrane"/>
    <property type="evidence" value="ECO:0007669"/>
    <property type="project" value="TreeGrafter"/>
</dbReference>
<protein>
    <recommendedName>
        <fullName evidence="4">AAA+ ATPase domain-containing protein</fullName>
    </recommendedName>
</protein>